<dbReference type="Pfam" id="PF19746">
    <property type="entry name" value="DUF6233"/>
    <property type="match status" value="1"/>
</dbReference>
<sequence>MRCEPTDRPDRLARGRRFDRQPEAVAVAVPARLRGTPRPVPVTLLLPHRFPRGGGPGPPVRRSGGPAVALPVGGTRIERVNENRPLTRLDMLRFARRVVEHQAARQLALMDRWITDEERREAERQRRTAARQACPEWVVERGLNGRSAVYVHVGGCTGAGGRAKGAGREEAVRALTEEGVPACPLCRPDTALGILE</sequence>
<gene>
    <name evidence="1" type="ORF">GCM10010521_73360</name>
</gene>
<comment type="caution">
    <text evidence="1">The sequence shown here is derived from an EMBL/GenBank/DDBJ whole genome shotgun (WGS) entry which is preliminary data.</text>
</comment>
<organism evidence="1 2">
    <name type="scientific">Streptomyces rameus</name>
    <dbReference type="NCBI Taxonomy" id="68261"/>
    <lineage>
        <taxon>Bacteria</taxon>
        <taxon>Bacillati</taxon>
        <taxon>Actinomycetota</taxon>
        <taxon>Actinomycetes</taxon>
        <taxon>Kitasatosporales</taxon>
        <taxon>Streptomycetaceae</taxon>
        <taxon>Streptomyces</taxon>
    </lineage>
</organism>
<evidence type="ECO:0000313" key="2">
    <source>
        <dbReference type="Proteomes" id="UP001500893"/>
    </source>
</evidence>
<proteinExistence type="predicted"/>
<protein>
    <submittedName>
        <fullName evidence="1">Uncharacterized protein</fullName>
    </submittedName>
</protein>
<dbReference type="InterPro" id="IPR046200">
    <property type="entry name" value="DUF6233"/>
</dbReference>
<accession>A0ABP6HT22</accession>
<dbReference type="Proteomes" id="UP001500893">
    <property type="component" value="Unassembled WGS sequence"/>
</dbReference>
<name>A0ABP6HT22_9ACTN</name>
<evidence type="ECO:0000313" key="1">
    <source>
        <dbReference type="EMBL" id="GAA2784309.1"/>
    </source>
</evidence>
<keyword evidence="2" id="KW-1185">Reference proteome</keyword>
<reference evidence="2" key="1">
    <citation type="journal article" date="2019" name="Int. J. Syst. Evol. Microbiol.">
        <title>The Global Catalogue of Microorganisms (GCM) 10K type strain sequencing project: providing services to taxonomists for standard genome sequencing and annotation.</title>
        <authorList>
            <consortium name="The Broad Institute Genomics Platform"/>
            <consortium name="The Broad Institute Genome Sequencing Center for Infectious Disease"/>
            <person name="Wu L."/>
            <person name="Ma J."/>
        </authorList>
    </citation>
    <scope>NUCLEOTIDE SEQUENCE [LARGE SCALE GENOMIC DNA]</scope>
    <source>
        <strain evidence="2">JCM 11574</strain>
    </source>
</reference>
<dbReference type="EMBL" id="BAAAVM010000162">
    <property type="protein sequence ID" value="GAA2784309.1"/>
    <property type="molecule type" value="Genomic_DNA"/>
</dbReference>